<keyword evidence="7" id="KW-0830">Ubiquinone</keyword>
<evidence type="ECO:0000256" key="1">
    <source>
        <dbReference type="ARBA" id="ARBA00004141"/>
    </source>
</evidence>
<protein>
    <submittedName>
        <fullName evidence="7">Membrane protein containing NADH:ubiquinone/plastoquinone oxidoreductase domain protein</fullName>
        <ecNumber evidence="7">1.-.-.-</ecNumber>
    </submittedName>
</protein>
<dbReference type="EMBL" id="AUZY01004058">
    <property type="protein sequence ID" value="EQD65333.1"/>
    <property type="molecule type" value="Genomic_DNA"/>
</dbReference>
<feature type="non-terminal residue" evidence="7">
    <location>
        <position position="111"/>
    </location>
</feature>
<gene>
    <name evidence="7" type="ORF">B1B_06393</name>
</gene>
<organism evidence="7">
    <name type="scientific">mine drainage metagenome</name>
    <dbReference type="NCBI Taxonomy" id="410659"/>
    <lineage>
        <taxon>unclassified sequences</taxon>
        <taxon>metagenomes</taxon>
        <taxon>ecological metagenomes</taxon>
    </lineage>
</organism>
<comment type="subcellular location">
    <subcellularLocation>
        <location evidence="1">Membrane</location>
        <topology evidence="1">Multi-pass membrane protein</topology>
    </subcellularLocation>
</comment>
<dbReference type="GO" id="GO:0016491">
    <property type="term" value="F:oxidoreductase activity"/>
    <property type="evidence" value="ECO:0007669"/>
    <property type="project" value="UniProtKB-KW"/>
</dbReference>
<dbReference type="InterPro" id="IPR001750">
    <property type="entry name" value="ND/Mrp_TM"/>
</dbReference>
<name>T1BA62_9ZZZZ</name>
<evidence type="ECO:0000256" key="4">
    <source>
        <dbReference type="ARBA" id="ARBA00023136"/>
    </source>
</evidence>
<feature type="domain" description="NADH:quinone oxidoreductase/Mrp antiporter transmembrane" evidence="6">
    <location>
        <begin position="2"/>
        <end position="109"/>
    </location>
</feature>
<dbReference type="Pfam" id="PF00361">
    <property type="entry name" value="Proton_antipo_M"/>
    <property type="match status" value="1"/>
</dbReference>
<dbReference type="AlphaFoldDB" id="T1BA62"/>
<keyword evidence="2 5" id="KW-0812">Transmembrane</keyword>
<dbReference type="EC" id="1.-.-.-" evidence="7"/>
<feature type="transmembrane region" description="Helical" evidence="5">
    <location>
        <begin position="12"/>
        <end position="33"/>
    </location>
</feature>
<evidence type="ECO:0000256" key="2">
    <source>
        <dbReference type="ARBA" id="ARBA00022692"/>
    </source>
</evidence>
<evidence type="ECO:0000256" key="5">
    <source>
        <dbReference type="SAM" id="Phobius"/>
    </source>
</evidence>
<reference evidence="7" key="1">
    <citation type="submission" date="2013-08" db="EMBL/GenBank/DDBJ databases">
        <authorList>
            <person name="Mendez C."/>
            <person name="Richter M."/>
            <person name="Ferrer M."/>
            <person name="Sanchez J."/>
        </authorList>
    </citation>
    <scope>NUCLEOTIDE SEQUENCE</scope>
</reference>
<sequence>DSPKSTEAAMKYFVLGALASGLLLYGMSMLYGATGTLDLTGIASTLPLTPHHALAAFGLVFVIAGIAFKFGAAPFHMWLPDVYEGSPTPVTAFVASAPKLAAVGMALRLLD</sequence>
<evidence type="ECO:0000259" key="6">
    <source>
        <dbReference type="Pfam" id="PF00361"/>
    </source>
</evidence>
<accession>T1BA62</accession>
<dbReference type="PANTHER" id="PTHR22773">
    <property type="entry name" value="NADH DEHYDROGENASE"/>
    <property type="match status" value="1"/>
</dbReference>
<feature type="transmembrane region" description="Helical" evidence="5">
    <location>
        <begin position="53"/>
        <end position="72"/>
    </location>
</feature>
<keyword evidence="7" id="KW-0560">Oxidoreductase</keyword>
<evidence type="ECO:0000256" key="3">
    <source>
        <dbReference type="ARBA" id="ARBA00022989"/>
    </source>
</evidence>
<reference evidence="7" key="2">
    <citation type="journal article" date="2014" name="ISME J.">
        <title>Microbial stratification in low pH oxic and suboxic macroscopic growths along an acid mine drainage.</title>
        <authorList>
            <person name="Mendez-Garcia C."/>
            <person name="Mesa V."/>
            <person name="Sprenger R.R."/>
            <person name="Richter M."/>
            <person name="Diez M.S."/>
            <person name="Solano J."/>
            <person name="Bargiela R."/>
            <person name="Golyshina O.V."/>
            <person name="Manteca A."/>
            <person name="Ramos J.L."/>
            <person name="Gallego J.R."/>
            <person name="Llorente I."/>
            <person name="Martins Dos Santos V.A."/>
            <person name="Jensen O.N."/>
            <person name="Pelaez A.I."/>
            <person name="Sanchez J."/>
            <person name="Ferrer M."/>
        </authorList>
    </citation>
    <scope>NUCLEOTIDE SEQUENCE</scope>
</reference>
<dbReference type="GO" id="GO:0016020">
    <property type="term" value="C:membrane"/>
    <property type="evidence" value="ECO:0007669"/>
    <property type="project" value="UniProtKB-SubCell"/>
</dbReference>
<comment type="caution">
    <text evidence="7">The sequence shown here is derived from an EMBL/GenBank/DDBJ whole genome shotgun (WGS) entry which is preliminary data.</text>
</comment>
<evidence type="ECO:0000313" key="7">
    <source>
        <dbReference type="EMBL" id="EQD65333.1"/>
    </source>
</evidence>
<proteinExistence type="predicted"/>
<keyword evidence="3 5" id="KW-1133">Transmembrane helix</keyword>
<keyword evidence="4 5" id="KW-0472">Membrane</keyword>
<feature type="non-terminal residue" evidence="7">
    <location>
        <position position="1"/>
    </location>
</feature>